<dbReference type="CDD" id="cd00310">
    <property type="entry name" value="ATP-synt_Fo_a_6"/>
    <property type="match status" value="1"/>
</dbReference>
<evidence type="ECO:0000256" key="6">
    <source>
        <dbReference type="ARBA" id="ARBA00022781"/>
    </source>
</evidence>
<keyword evidence="7 11" id="KW-1133">Transmembrane helix</keyword>
<keyword evidence="10 11" id="KW-0066">ATP synthesis</keyword>
<evidence type="ECO:0000256" key="10">
    <source>
        <dbReference type="ARBA" id="ARBA00023310"/>
    </source>
</evidence>
<organism evidence="13 14">
    <name type="scientific">Alkaliphilus hydrothermalis</name>
    <dbReference type="NCBI Taxonomy" id="1482730"/>
    <lineage>
        <taxon>Bacteria</taxon>
        <taxon>Bacillati</taxon>
        <taxon>Bacillota</taxon>
        <taxon>Clostridia</taxon>
        <taxon>Peptostreptococcales</taxon>
        <taxon>Natronincolaceae</taxon>
        <taxon>Alkaliphilus</taxon>
    </lineage>
</organism>
<proteinExistence type="inferred from homology"/>
<keyword evidence="14" id="KW-1185">Reference proteome</keyword>
<comment type="similarity">
    <text evidence="2 11 12">Belongs to the ATPase A chain family.</text>
</comment>
<feature type="transmembrane region" description="Helical" evidence="11">
    <location>
        <begin position="104"/>
        <end position="123"/>
    </location>
</feature>
<comment type="caution">
    <text evidence="13">The sequence shown here is derived from an EMBL/GenBank/DDBJ whole genome shotgun (WGS) entry which is preliminary data.</text>
</comment>
<accession>A0ABS2NQD5</accession>
<keyword evidence="8 11" id="KW-0406">Ion transport</keyword>
<dbReference type="EMBL" id="JAFBEE010000009">
    <property type="protein sequence ID" value="MBM7615124.1"/>
    <property type="molecule type" value="Genomic_DNA"/>
</dbReference>
<dbReference type="SUPFAM" id="SSF81336">
    <property type="entry name" value="F1F0 ATP synthase subunit A"/>
    <property type="match status" value="1"/>
</dbReference>
<dbReference type="NCBIfam" id="TIGR01131">
    <property type="entry name" value="ATP_synt_6_or_A"/>
    <property type="match status" value="1"/>
</dbReference>
<keyword evidence="11" id="KW-1003">Cell membrane</keyword>
<comment type="subcellular location">
    <subcellularLocation>
        <location evidence="11 12">Cell membrane</location>
        <topology evidence="11 12">Multi-pass membrane protein</topology>
    </subcellularLocation>
    <subcellularLocation>
        <location evidence="1">Membrane</location>
        <topology evidence="1">Multi-pass membrane protein</topology>
    </subcellularLocation>
</comment>
<dbReference type="InterPro" id="IPR035908">
    <property type="entry name" value="F0_ATP_A_sf"/>
</dbReference>
<evidence type="ECO:0000256" key="11">
    <source>
        <dbReference type="HAMAP-Rule" id="MF_01393"/>
    </source>
</evidence>
<evidence type="ECO:0000313" key="13">
    <source>
        <dbReference type="EMBL" id="MBM7615124.1"/>
    </source>
</evidence>
<evidence type="ECO:0000256" key="4">
    <source>
        <dbReference type="ARBA" id="ARBA00022547"/>
    </source>
</evidence>
<feature type="transmembrane region" description="Helical" evidence="11">
    <location>
        <begin position="78"/>
        <end position="98"/>
    </location>
</feature>
<feature type="transmembrane region" description="Helical" evidence="11">
    <location>
        <begin position="20"/>
        <end position="39"/>
    </location>
</feature>
<evidence type="ECO:0000256" key="2">
    <source>
        <dbReference type="ARBA" id="ARBA00006810"/>
    </source>
</evidence>
<comment type="function">
    <text evidence="11 12">Key component of the proton channel; it plays a direct role in the translocation of protons across the membrane.</text>
</comment>
<dbReference type="PANTHER" id="PTHR42823:SF3">
    <property type="entry name" value="ATP SYNTHASE SUBUNIT A, CHLOROPLASTIC"/>
    <property type="match status" value="1"/>
</dbReference>
<dbReference type="HAMAP" id="MF_01393">
    <property type="entry name" value="ATP_synth_a_bact"/>
    <property type="match status" value="1"/>
</dbReference>
<sequence>MEGAEIIFTLPILGIPVSETVVNTWIIMGVLTLFAIVSTRSLNRIPKGMQNVAEAVVDLFNNFTADTMGEQQKGFSPYMGSLALLLLFANLAGLFGLRPPTADLNTTFALATMTFLIIHLGGMKKKGIKGYLKNYIEPFPAMLPLNIIGELAFPVSLAFRLFGNVVAGALIITLLYGALQSLSGMLGITIIPVFQAAIPIVFHLYFDLFSGVLQTFIFVMLSMVFISMAVE</sequence>
<gene>
    <name evidence="11" type="primary">atpB</name>
    <name evidence="13" type="ORF">JOC73_001686</name>
</gene>
<keyword evidence="5 11" id="KW-0812">Transmembrane</keyword>
<feature type="transmembrane region" description="Helical" evidence="11">
    <location>
        <begin position="161"/>
        <end position="179"/>
    </location>
</feature>
<keyword evidence="6 11" id="KW-0375">Hydrogen ion transport</keyword>
<keyword evidence="4 11" id="KW-0138">CF(0)</keyword>
<evidence type="ECO:0000313" key="14">
    <source>
        <dbReference type="Proteomes" id="UP001314796"/>
    </source>
</evidence>
<dbReference type="PANTHER" id="PTHR42823">
    <property type="entry name" value="ATP SYNTHASE SUBUNIT A, CHLOROPLASTIC"/>
    <property type="match status" value="1"/>
</dbReference>
<dbReference type="InterPro" id="IPR045082">
    <property type="entry name" value="ATP_syn_F0_a_bact/chloroplast"/>
</dbReference>
<evidence type="ECO:0000256" key="8">
    <source>
        <dbReference type="ARBA" id="ARBA00023065"/>
    </source>
</evidence>
<evidence type="ECO:0000256" key="9">
    <source>
        <dbReference type="ARBA" id="ARBA00023136"/>
    </source>
</evidence>
<keyword evidence="9 11" id="KW-0472">Membrane</keyword>
<evidence type="ECO:0000256" key="1">
    <source>
        <dbReference type="ARBA" id="ARBA00004141"/>
    </source>
</evidence>
<evidence type="ECO:0000256" key="12">
    <source>
        <dbReference type="RuleBase" id="RU000483"/>
    </source>
</evidence>
<reference evidence="13 14" key="1">
    <citation type="submission" date="2021-01" db="EMBL/GenBank/DDBJ databases">
        <title>Genomic Encyclopedia of Type Strains, Phase IV (KMG-IV): sequencing the most valuable type-strain genomes for metagenomic binning, comparative biology and taxonomic classification.</title>
        <authorList>
            <person name="Goeker M."/>
        </authorList>
    </citation>
    <scope>NUCLEOTIDE SEQUENCE [LARGE SCALE GENOMIC DNA]</scope>
    <source>
        <strain evidence="13 14">DSM 25890</strain>
    </source>
</reference>
<dbReference type="Proteomes" id="UP001314796">
    <property type="component" value="Unassembled WGS sequence"/>
</dbReference>
<dbReference type="Pfam" id="PF00119">
    <property type="entry name" value="ATP-synt_A"/>
    <property type="match status" value="1"/>
</dbReference>
<feature type="transmembrane region" description="Helical" evidence="11">
    <location>
        <begin position="186"/>
        <end position="206"/>
    </location>
</feature>
<protein>
    <recommendedName>
        <fullName evidence="11 12">ATP synthase subunit a</fullName>
    </recommendedName>
    <alternativeName>
        <fullName evidence="11">ATP synthase F0 sector subunit a</fullName>
    </alternativeName>
    <alternativeName>
        <fullName evidence="11">F-ATPase subunit 6</fullName>
    </alternativeName>
</protein>
<name>A0ABS2NQD5_9FIRM</name>
<dbReference type="PROSITE" id="PS00449">
    <property type="entry name" value="ATPASE_A"/>
    <property type="match status" value="1"/>
</dbReference>
<evidence type="ECO:0000256" key="7">
    <source>
        <dbReference type="ARBA" id="ARBA00022989"/>
    </source>
</evidence>
<feature type="transmembrane region" description="Helical" evidence="11">
    <location>
        <begin position="212"/>
        <end position="230"/>
    </location>
</feature>
<dbReference type="Gene3D" id="1.20.120.220">
    <property type="entry name" value="ATP synthase, F0 complex, subunit A"/>
    <property type="match status" value="1"/>
</dbReference>
<dbReference type="PRINTS" id="PR00123">
    <property type="entry name" value="ATPASEA"/>
</dbReference>
<evidence type="ECO:0000256" key="5">
    <source>
        <dbReference type="ARBA" id="ARBA00022692"/>
    </source>
</evidence>
<dbReference type="InterPro" id="IPR000568">
    <property type="entry name" value="ATP_synth_F0_asu"/>
</dbReference>
<dbReference type="RefSeq" id="WP_204401964.1">
    <property type="nucleotide sequence ID" value="NZ_JAFBEE010000009.1"/>
</dbReference>
<dbReference type="InterPro" id="IPR023011">
    <property type="entry name" value="ATP_synth_F0_asu_AS"/>
</dbReference>
<keyword evidence="3 11" id="KW-0813">Transport</keyword>
<evidence type="ECO:0000256" key="3">
    <source>
        <dbReference type="ARBA" id="ARBA00022448"/>
    </source>
</evidence>